<dbReference type="Pfam" id="PF14191">
    <property type="entry name" value="YodL"/>
    <property type="match status" value="1"/>
</dbReference>
<sequence length="600" mass="68028">MDRFKRNEYILDKSGKENSPKFSANFEGPDTPEQFAAALYDYMAELEAAGMLQHPYSLDPREQTVSEIAEELRAGHFADIRNTLDRVGEQTGLPTAVAMLDRLEKLSDLRDQGLTFRLETNPNATSYQDQGYLQAAEWNREDYIPREVVYVGPIDRCRELLYQLEVGEITARQVRGLDQTEPKELEALYLLDDTAYLHIQLRDEGYDYTLYDKETMRLRDGGVIDAEDVALSPIKHPLAAVREEVLDAMGERPEKVEAVPLELVEKLQEAQLELPAASSHEKLIEHFAAEDAALFDTELDAYPMPDPSLSMEDLSEAGYTENDLLPVSLDTAELVYGGDFTVYLIRPGENPEMVFDEEDFDHHDGLFAVPREEWEASPDFDDAIQDRLREEEQQKRETAFLDHQGDCFALYQLHRGPELRDLRYISLERLRAEGASPRKGNYDLVYTAPLTGQGDALQQLDQLWHQFNMEHPADYHSPSMSISDIVALKQGGVLSCHYVDQYAFSELPGFFSGRNPLRAAEDSLEQNDNQLDGILNNTPSVAELEAQVKAGQQISLVDLAQAVRKEQAEKKKSVVAQLRNAPPAQEHRKKTAEKSTERER</sequence>
<dbReference type="AlphaFoldDB" id="A0A6N3GS19"/>
<evidence type="ECO:0000259" key="3">
    <source>
        <dbReference type="Pfam" id="PF14195"/>
    </source>
</evidence>
<dbReference type="Pfam" id="PF18830">
    <property type="entry name" value="LPD16"/>
    <property type="match status" value="1"/>
</dbReference>
<gene>
    <name evidence="5" type="ORF">FPLFYP42_03339</name>
</gene>
<reference evidence="5" key="1">
    <citation type="submission" date="2019-11" db="EMBL/GenBank/DDBJ databases">
        <authorList>
            <person name="Feng L."/>
        </authorList>
    </citation>
    <scope>NUCLEOTIDE SEQUENCE</scope>
    <source>
        <strain evidence="5">FplautiiLFYP42</strain>
    </source>
</reference>
<dbReference type="Pfam" id="PF14195">
    <property type="entry name" value="DUF4316"/>
    <property type="match status" value="1"/>
</dbReference>
<feature type="region of interest" description="Disordered" evidence="1">
    <location>
        <begin position="570"/>
        <end position="600"/>
    </location>
</feature>
<feature type="domain" description="YodL-like" evidence="2">
    <location>
        <begin position="408"/>
        <end position="509"/>
    </location>
</feature>
<evidence type="ECO:0008006" key="6">
    <source>
        <dbReference type="Google" id="ProtNLM"/>
    </source>
</evidence>
<dbReference type="InterPro" id="IPR040568">
    <property type="entry name" value="LPD16"/>
</dbReference>
<evidence type="ECO:0000256" key="1">
    <source>
        <dbReference type="SAM" id="MobiDB-lite"/>
    </source>
</evidence>
<feature type="domain" description="Large polyvalent protein-associated" evidence="4">
    <location>
        <begin position="184"/>
        <end position="270"/>
    </location>
</feature>
<evidence type="ECO:0000313" key="5">
    <source>
        <dbReference type="EMBL" id="VYU67334.1"/>
    </source>
</evidence>
<dbReference type="EMBL" id="CACRUB010000051">
    <property type="protein sequence ID" value="VYU67334.1"/>
    <property type="molecule type" value="Genomic_DNA"/>
</dbReference>
<feature type="domain" description="DUF4316" evidence="3">
    <location>
        <begin position="514"/>
        <end position="560"/>
    </location>
</feature>
<organism evidence="5">
    <name type="scientific">Flavonifractor plautii</name>
    <name type="common">Fusobacterium plautii</name>
    <dbReference type="NCBI Taxonomy" id="292800"/>
    <lineage>
        <taxon>Bacteria</taxon>
        <taxon>Bacillati</taxon>
        <taxon>Bacillota</taxon>
        <taxon>Clostridia</taxon>
        <taxon>Eubacteriales</taxon>
        <taxon>Oscillospiraceae</taxon>
        <taxon>Flavonifractor</taxon>
    </lineage>
</organism>
<accession>A0A6N3GS19</accession>
<name>A0A6N3GS19_FLAPL</name>
<dbReference type="InterPro" id="IPR025465">
    <property type="entry name" value="DUF4316"/>
</dbReference>
<dbReference type="InterPro" id="IPR025923">
    <property type="entry name" value="YodL-like_dom"/>
</dbReference>
<evidence type="ECO:0000259" key="2">
    <source>
        <dbReference type="Pfam" id="PF14191"/>
    </source>
</evidence>
<evidence type="ECO:0000259" key="4">
    <source>
        <dbReference type="Pfam" id="PF18830"/>
    </source>
</evidence>
<protein>
    <recommendedName>
        <fullName evidence="6">DUF4316 domain-containing protein</fullName>
    </recommendedName>
</protein>
<proteinExistence type="predicted"/>